<dbReference type="Proteomes" id="UP000295818">
    <property type="component" value="Unassembled WGS sequence"/>
</dbReference>
<evidence type="ECO:0000313" key="1">
    <source>
        <dbReference type="EMBL" id="TCO21694.1"/>
    </source>
</evidence>
<proteinExistence type="predicted"/>
<evidence type="ECO:0008006" key="3">
    <source>
        <dbReference type="Google" id="ProtNLM"/>
    </source>
</evidence>
<keyword evidence="2" id="KW-1185">Reference proteome</keyword>
<protein>
    <recommendedName>
        <fullName evidence="3">SUKH-3 immunity protein of toxin-antitoxin system</fullName>
    </recommendedName>
</protein>
<gene>
    <name evidence="1" type="ORF">EV644_10715</name>
</gene>
<name>A0ABY2BIM2_9ACTN</name>
<dbReference type="EMBL" id="SLWM01000007">
    <property type="protein sequence ID" value="TCO21694.1"/>
    <property type="molecule type" value="Genomic_DNA"/>
</dbReference>
<comment type="caution">
    <text evidence="1">The sequence shown here is derived from an EMBL/GenBank/DDBJ whole genome shotgun (WGS) entry which is preliminary data.</text>
</comment>
<accession>A0ABY2BIM2</accession>
<organism evidence="1 2">
    <name type="scientific">Kribbella orskensis</name>
    <dbReference type="NCBI Taxonomy" id="2512216"/>
    <lineage>
        <taxon>Bacteria</taxon>
        <taxon>Bacillati</taxon>
        <taxon>Actinomycetota</taxon>
        <taxon>Actinomycetes</taxon>
        <taxon>Propionibacteriales</taxon>
        <taxon>Kribbellaceae</taxon>
        <taxon>Kribbella</taxon>
    </lineage>
</organism>
<dbReference type="RefSeq" id="WP_199239919.1">
    <property type="nucleotide sequence ID" value="NZ_SLWM01000007.1"/>
</dbReference>
<reference evidence="1 2" key="1">
    <citation type="journal article" date="2015" name="Stand. Genomic Sci.">
        <title>Genomic Encyclopedia of Bacterial and Archaeal Type Strains, Phase III: the genomes of soil and plant-associated and newly described type strains.</title>
        <authorList>
            <person name="Whitman W.B."/>
            <person name="Woyke T."/>
            <person name="Klenk H.P."/>
            <person name="Zhou Y."/>
            <person name="Lilburn T.G."/>
            <person name="Beck B.J."/>
            <person name="De Vos P."/>
            <person name="Vandamme P."/>
            <person name="Eisen J.A."/>
            <person name="Garrity G."/>
            <person name="Hugenholtz P."/>
            <person name="Kyrpides N.C."/>
        </authorList>
    </citation>
    <scope>NUCLEOTIDE SEQUENCE [LARGE SCALE GENOMIC DNA]</scope>
    <source>
        <strain evidence="1 2">VKM Ac-2538</strain>
    </source>
</reference>
<sequence>MIWPIMRDWDQFLEQTPWFLQPGDTATVGEARPWSRGEVAGLPHLSALLASATLTPVLISGTEYELLAWGPDTDRRGWLCRPPLDADPGQVHPIHRDFWLVCGGINECFREPETRWLNQNEILTEAAGRTPVSDVLADYSWIWEADGLAIPIQPEEYYVVAVEANGNLTLVHRESGGLLLFAPDHAFTGVTPLPGCPPYSLLTFDDAQDLGAWIERAVVAQL</sequence>
<evidence type="ECO:0000313" key="2">
    <source>
        <dbReference type="Proteomes" id="UP000295818"/>
    </source>
</evidence>